<reference evidence="1 2" key="1">
    <citation type="submission" date="2018-11" db="EMBL/GenBank/DDBJ databases">
        <title>Chitinophaga lutea sp.nov., isolate from arsenic contaminated soil.</title>
        <authorList>
            <person name="Zong Y."/>
        </authorList>
    </citation>
    <scope>NUCLEOTIDE SEQUENCE [LARGE SCALE GENOMIC DNA]</scope>
    <source>
        <strain evidence="1 2">ZY74</strain>
    </source>
</reference>
<comment type="caution">
    <text evidence="1">The sequence shown here is derived from an EMBL/GenBank/DDBJ whole genome shotgun (WGS) entry which is preliminary data.</text>
</comment>
<proteinExistence type="predicted"/>
<dbReference type="RefSeq" id="WP_123849160.1">
    <property type="nucleotide sequence ID" value="NZ_RPDH01000003.1"/>
</dbReference>
<name>A0A3N4PBA1_9BACT</name>
<dbReference type="Gene3D" id="1.10.3790.10">
    <property type="entry name" value="NinB"/>
    <property type="match status" value="1"/>
</dbReference>
<dbReference type="Proteomes" id="UP000278351">
    <property type="component" value="Unassembled WGS sequence"/>
</dbReference>
<keyword evidence="2" id="KW-1185">Reference proteome</keyword>
<sequence length="136" mass="15368">MMSERLCHIENGKIRNPADIRKQFEGLNDGTYLVKVSPRKVRSLKQNAFYWGVVCDMVKDGLRYAGFAEVSTSEDAHDVMKGLFLKKNIINFQTGEALEGTKSTTELTTAEFSIYIEQIQQWAAEYLGISIPSPNE</sequence>
<evidence type="ECO:0000313" key="1">
    <source>
        <dbReference type="EMBL" id="RPE05516.1"/>
    </source>
</evidence>
<evidence type="ECO:0008006" key="3">
    <source>
        <dbReference type="Google" id="ProtNLM"/>
    </source>
</evidence>
<protein>
    <recommendedName>
        <fullName evidence="3">NinB family protein</fullName>
    </recommendedName>
</protein>
<accession>A0A3N4PBA1</accession>
<dbReference type="EMBL" id="RPDH01000003">
    <property type="protein sequence ID" value="RPE05516.1"/>
    <property type="molecule type" value="Genomic_DNA"/>
</dbReference>
<organism evidence="1 2">
    <name type="scientific">Chitinophaga lutea</name>
    <dbReference type="NCBI Taxonomy" id="2488634"/>
    <lineage>
        <taxon>Bacteria</taxon>
        <taxon>Pseudomonadati</taxon>
        <taxon>Bacteroidota</taxon>
        <taxon>Chitinophagia</taxon>
        <taxon>Chitinophagales</taxon>
        <taxon>Chitinophagaceae</taxon>
        <taxon>Chitinophaga</taxon>
    </lineage>
</organism>
<evidence type="ECO:0000313" key="2">
    <source>
        <dbReference type="Proteomes" id="UP000278351"/>
    </source>
</evidence>
<dbReference type="AlphaFoldDB" id="A0A3N4PBA1"/>
<dbReference type="SUPFAM" id="SSF103370">
    <property type="entry name" value="NinB"/>
    <property type="match status" value="1"/>
</dbReference>
<dbReference type="OrthoDB" id="672418at2"/>
<dbReference type="InterPro" id="IPR036619">
    <property type="entry name" value="NinB_sf"/>
</dbReference>
<gene>
    <name evidence="1" type="ORF">EGT74_24335</name>
</gene>